<sequence>MNLYMERKKPRGSTDELGSVKAAAWAWYQRGSGVEGKQTQEFDLMRTRQPPGPSLFKQEAMRIAEEVNRGSQASSPIHTDVSLLDAYEIESISRRLDCILGSSDSKFHRKFVAEDRSPQKNATQASNDASGLNKKGKKTRRFWWRHAVVCGTRDDVEDARGFRDSRRPEKRAPVVMLITCRPRSTRAR</sequence>
<comment type="caution">
    <text evidence="2">The sequence shown here is derived from an EMBL/GenBank/DDBJ whole genome shotgun (WGS) entry which is preliminary data.</text>
</comment>
<dbReference type="Proteomes" id="UP000516437">
    <property type="component" value="Chromosome 6"/>
</dbReference>
<dbReference type="PANTHER" id="PTHR34665:SF4">
    <property type="entry name" value="DUF3741 DOMAIN-CONTAINING PROTEIN"/>
    <property type="match status" value="1"/>
</dbReference>
<gene>
    <name evidence="2" type="ORF">CJ030_MR6G021477</name>
</gene>
<organism evidence="2 3">
    <name type="scientific">Morella rubra</name>
    <name type="common">Chinese bayberry</name>
    <dbReference type="NCBI Taxonomy" id="262757"/>
    <lineage>
        <taxon>Eukaryota</taxon>
        <taxon>Viridiplantae</taxon>
        <taxon>Streptophyta</taxon>
        <taxon>Embryophyta</taxon>
        <taxon>Tracheophyta</taxon>
        <taxon>Spermatophyta</taxon>
        <taxon>Magnoliopsida</taxon>
        <taxon>eudicotyledons</taxon>
        <taxon>Gunneridae</taxon>
        <taxon>Pentapetalae</taxon>
        <taxon>rosids</taxon>
        <taxon>fabids</taxon>
        <taxon>Fagales</taxon>
        <taxon>Myricaceae</taxon>
        <taxon>Morella</taxon>
    </lineage>
</organism>
<name>A0A6A1VF14_9ROSI</name>
<accession>A0A6A1VF14</accession>
<evidence type="ECO:0000256" key="1">
    <source>
        <dbReference type="SAM" id="MobiDB-lite"/>
    </source>
</evidence>
<evidence type="ECO:0000313" key="3">
    <source>
        <dbReference type="Proteomes" id="UP000516437"/>
    </source>
</evidence>
<protein>
    <submittedName>
        <fullName evidence="2">Uncharacterized protein</fullName>
    </submittedName>
</protein>
<proteinExistence type="predicted"/>
<dbReference type="EMBL" id="RXIC02000024">
    <property type="protein sequence ID" value="KAB1211333.1"/>
    <property type="molecule type" value="Genomic_DNA"/>
</dbReference>
<feature type="compositionally biased region" description="Polar residues" evidence="1">
    <location>
        <begin position="119"/>
        <end position="130"/>
    </location>
</feature>
<dbReference type="OrthoDB" id="1880786at2759"/>
<feature type="region of interest" description="Disordered" evidence="1">
    <location>
        <begin position="112"/>
        <end position="134"/>
    </location>
</feature>
<dbReference type="AlphaFoldDB" id="A0A6A1VF14"/>
<dbReference type="PANTHER" id="PTHR34665">
    <property type="entry name" value="DUF3741 DOMAIN-CONTAINING PROTEIN"/>
    <property type="match status" value="1"/>
</dbReference>
<keyword evidence="3" id="KW-1185">Reference proteome</keyword>
<reference evidence="2 3" key="1">
    <citation type="journal article" date="2019" name="Plant Biotechnol. J.">
        <title>The red bayberry genome and genetic basis of sex determination.</title>
        <authorList>
            <person name="Jia H.M."/>
            <person name="Jia H.J."/>
            <person name="Cai Q.L."/>
            <person name="Wang Y."/>
            <person name="Zhao H.B."/>
            <person name="Yang W.F."/>
            <person name="Wang G.Y."/>
            <person name="Li Y.H."/>
            <person name="Zhan D.L."/>
            <person name="Shen Y.T."/>
            <person name="Niu Q.F."/>
            <person name="Chang L."/>
            <person name="Qiu J."/>
            <person name="Zhao L."/>
            <person name="Xie H.B."/>
            <person name="Fu W.Y."/>
            <person name="Jin J."/>
            <person name="Li X.W."/>
            <person name="Jiao Y."/>
            <person name="Zhou C.C."/>
            <person name="Tu T."/>
            <person name="Chai C.Y."/>
            <person name="Gao J.L."/>
            <person name="Fan L.J."/>
            <person name="van de Weg E."/>
            <person name="Wang J.Y."/>
            <person name="Gao Z.S."/>
        </authorList>
    </citation>
    <scope>NUCLEOTIDE SEQUENCE [LARGE SCALE GENOMIC DNA]</scope>
    <source>
        <tissue evidence="2">Leaves</tissue>
    </source>
</reference>
<evidence type="ECO:0000313" key="2">
    <source>
        <dbReference type="EMBL" id="KAB1211333.1"/>
    </source>
</evidence>